<evidence type="ECO:0000313" key="3">
    <source>
        <dbReference type="Proteomes" id="UP001165341"/>
    </source>
</evidence>
<reference evidence="2" key="1">
    <citation type="submission" date="2022-03" db="EMBL/GenBank/DDBJ databases">
        <title>Cryobacterium sp. nov. strain ZS14-85, isolated from Antarctic soil.</title>
        <authorList>
            <person name="Li J."/>
            <person name="Niu G."/>
        </authorList>
    </citation>
    <scope>NUCLEOTIDE SEQUENCE</scope>
    <source>
        <strain evidence="2">ZS14-85</strain>
    </source>
</reference>
<dbReference type="RefSeq" id="WP_243010975.1">
    <property type="nucleotide sequence ID" value="NZ_JALGAR010000001.1"/>
</dbReference>
<evidence type="ECO:0000313" key="2">
    <source>
        <dbReference type="EMBL" id="MCI4656939.1"/>
    </source>
</evidence>
<comment type="caution">
    <text evidence="2">The sequence shown here is derived from an EMBL/GenBank/DDBJ whole genome shotgun (WGS) entry which is preliminary data.</text>
</comment>
<proteinExistence type="predicted"/>
<keyword evidence="3" id="KW-1185">Reference proteome</keyword>
<gene>
    <name evidence="2" type="ORF">MQH31_03825</name>
</gene>
<dbReference type="EMBL" id="JALGAR010000001">
    <property type="protein sequence ID" value="MCI4656939.1"/>
    <property type="molecule type" value="Genomic_DNA"/>
</dbReference>
<evidence type="ECO:0000256" key="1">
    <source>
        <dbReference type="SAM" id="MobiDB-lite"/>
    </source>
</evidence>
<protein>
    <submittedName>
        <fullName evidence="2">Uncharacterized protein</fullName>
    </submittedName>
</protein>
<feature type="region of interest" description="Disordered" evidence="1">
    <location>
        <begin position="204"/>
        <end position="228"/>
    </location>
</feature>
<dbReference type="AlphaFoldDB" id="A0AA41QT11"/>
<dbReference type="Proteomes" id="UP001165341">
    <property type="component" value="Unassembled WGS sequence"/>
</dbReference>
<accession>A0AA41QT11</accession>
<sequence length="301" mass="30608">MLVATIAVGLATVLTAGIGIPLASAEHDRVAAEDARRATLAAVAARAESELAAVRTEVALFVLPLDGFVAGLAGVVDPTLIAQLNVARDRLTLAAHDGYPRAITEARSVVVRRLQGIADAEATAAETAVGLQTAADQDSRDAVTAAVLGLRAAAVTHGELPKAFAAVVVANAALAARQAAAVAAAQAAAEAAAAEAARIAAAPSARNSGASRSSGSSGTGSTGGATPSFPGIQFLPHPTFMDPPVVHNNANYQPMCQGEAFDTIVVEGASSYTFDYDFAYSYIVQGAFETRQWELTAFACY</sequence>
<feature type="compositionally biased region" description="Low complexity" evidence="1">
    <location>
        <begin position="204"/>
        <end position="216"/>
    </location>
</feature>
<organism evidence="2 3">
    <name type="scientific">Cryobacterium zhongshanensis</name>
    <dbReference type="NCBI Taxonomy" id="2928153"/>
    <lineage>
        <taxon>Bacteria</taxon>
        <taxon>Bacillati</taxon>
        <taxon>Actinomycetota</taxon>
        <taxon>Actinomycetes</taxon>
        <taxon>Micrococcales</taxon>
        <taxon>Microbacteriaceae</taxon>
        <taxon>Cryobacterium</taxon>
    </lineage>
</organism>
<name>A0AA41QT11_9MICO</name>